<reference evidence="3 4" key="1">
    <citation type="submission" date="2020-04" db="EMBL/GenBank/DDBJ databases">
        <title>Perkinsus olseni comparative genomics.</title>
        <authorList>
            <person name="Bogema D.R."/>
        </authorList>
    </citation>
    <scope>NUCLEOTIDE SEQUENCE [LARGE SCALE GENOMIC DNA]</scope>
    <source>
        <strain evidence="3">ATCC PRA-179</strain>
    </source>
</reference>
<name>A0A7J6M553_PEROL</name>
<comment type="caution">
    <text evidence="3">The sequence shown here is derived from an EMBL/GenBank/DDBJ whole genome shotgun (WGS) entry which is preliminary data.</text>
</comment>
<evidence type="ECO:0000313" key="4">
    <source>
        <dbReference type="Proteomes" id="UP000570595"/>
    </source>
</evidence>
<dbReference type="AlphaFoldDB" id="A0A7J6M553"/>
<feature type="compositionally biased region" description="Low complexity" evidence="2">
    <location>
        <begin position="1"/>
        <end position="10"/>
    </location>
</feature>
<evidence type="ECO:0000313" key="3">
    <source>
        <dbReference type="EMBL" id="KAF4666595.1"/>
    </source>
</evidence>
<sequence length="491" mass="54212">MSSDKSSSSDGDPEFMTTFTEVPARDRDFTHSLPDASSSSRNLGLTAACNVQVDAVRSPTPLRTPSTPESLQNRPSVGHHLVDDTEEVRMESANLGISPTPDCVLEEGRQQERYTQQRRGIPGPRIIPSVSSVLRSTILEQEDRILRLTEERDDARRRLAALKNTKTRLVDRVAFLTELTNRLQRELEEARATLTRKAMNGAEVVVLREQLGLAQEEAQKARKAIKRLPAAEEELTLLRHTSRELQEALASRSEECSRLRAELSVAKKKTSKMVTRNAELEAAHEKSRALAEDQRMLQEKLANALAVIRRRDADCQAMRKMASRSQAAMLHYTGVSLSALGEANGRVQEVSGKINDDRVQERTLRDGTAREQLFDAVVDYSLAKVEVEKLQEAKVRMAARGGSDGKSLDNNLRRALAEFEEAEGALSMAALRADGDAMLSLSRSLLASLLASKKARECPPRVVQTIRATVARMSKARLNSAAASTTMPSPP</sequence>
<dbReference type="EMBL" id="JABAHT010000070">
    <property type="protein sequence ID" value="KAF4666595.1"/>
    <property type="molecule type" value="Genomic_DNA"/>
</dbReference>
<protein>
    <submittedName>
        <fullName evidence="3">Uncharacterized protein</fullName>
    </submittedName>
</protein>
<dbReference type="OrthoDB" id="10397486at2759"/>
<organism evidence="3 4">
    <name type="scientific">Perkinsus olseni</name>
    <name type="common">Perkinsus atlanticus</name>
    <dbReference type="NCBI Taxonomy" id="32597"/>
    <lineage>
        <taxon>Eukaryota</taxon>
        <taxon>Sar</taxon>
        <taxon>Alveolata</taxon>
        <taxon>Perkinsozoa</taxon>
        <taxon>Perkinsea</taxon>
        <taxon>Perkinsida</taxon>
        <taxon>Perkinsidae</taxon>
        <taxon>Perkinsus</taxon>
    </lineage>
</organism>
<gene>
    <name evidence="3" type="ORF">FOZ61_009535</name>
</gene>
<evidence type="ECO:0000256" key="1">
    <source>
        <dbReference type="SAM" id="Coils"/>
    </source>
</evidence>
<dbReference type="Proteomes" id="UP000570595">
    <property type="component" value="Unassembled WGS sequence"/>
</dbReference>
<proteinExistence type="predicted"/>
<feature type="coiled-coil region" evidence="1">
    <location>
        <begin position="138"/>
        <end position="262"/>
    </location>
</feature>
<evidence type="ECO:0000256" key="2">
    <source>
        <dbReference type="SAM" id="MobiDB-lite"/>
    </source>
</evidence>
<accession>A0A7J6M553</accession>
<feature type="compositionally biased region" description="Low complexity" evidence="2">
    <location>
        <begin position="57"/>
        <end position="71"/>
    </location>
</feature>
<feature type="region of interest" description="Disordered" evidence="2">
    <location>
        <begin position="1"/>
        <end position="41"/>
    </location>
</feature>
<feature type="region of interest" description="Disordered" evidence="2">
    <location>
        <begin position="56"/>
        <end position="77"/>
    </location>
</feature>
<keyword evidence="1" id="KW-0175">Coiled coil</keyword>